<name>A0A381TD26_9ZZZZ</name>
<protein>
    <recommendedName>
        <fullName evidence="2">Alginate export domain-containing protein</fullName>
    </recommendedName>
</protein>
<dbReference type="Pfam" id="PF13372">
    <property type="entry name" value="Alginate_exp"/>
    <property type="match status" value="1"/>
</dbReference>
<organism evidence="3">
    <name type="scientific">marine metagenome</name>
    <dbReference type="NCBI Taxonomy" id="408172"/>
    <lineage>
        <taxon>unclassified sequences</taxon>
        <taxon>metagenomes</taxon>
        <taxon>ecological metagenomes</taxon>
    </lineage>
</organism>
<feature type="transmembrane region" description="Helical" evidence="1">
    <location>
        <begin position="12"/>
        <end position="35"/>
    </location>
</feature>
<gene>
    <name evidence="3" type="ORF">METZ01_LOCUS66909</name>
</gene>
<feature type="domain" description="Alginate export" evidence="2">
    <location>
        <begin position="79"/>
        <end position="460"/>
    </location>
</feature>
<dbReference type="EMBL" id="UINC01004401">
    <property type="protein sequence ID" value="SVA14055.1"/>
    <property type="molecule type" value="Genomic_DNA"/>
</dbReference>
<evidence type="ECO:0000259" key="2">
    <source>
        <dbReference type="Pfam" id="PF13372"/>
    </source>
</evidence>
<keyword evidence="1" id="KW-1133">Transmembrane helix</keyword>
<evidence type="ECO:0000313" key="3">
    <source>
        <dbReference type="EMBL" id="SVA14055.1"/>
    </source>
</evidence>
<proteinExistence type="predicted"/>
<sequence>MFFRIRKLNLISGYNLIKVLVLMIMMVWSPISAWAENERPSFNQSRYKEDYRFLKTPTKRTDFFDPIKYIPLNKSESLYLTLGGETRQHFESINNNNWGKGTQDDNGYYLQRYLVHGDLHAGERIRFFVQLMSGIENGREGGPRAVDKDWLDLNQGFFDFDFWKKTGQRLTLRAGRQEMIFGSRRFINYRERPNMRLSHDAIMGIYHRGNWDVRVFVARPVVLNPEVFDNKSAASNSFWGLYTVRENLPFTLNLDLYYLGWRNLNAIYDQGEAEETRHTLGTRIWGKRKKLDYNFEFLYQFGEFGQGDIHAYALASDTGYTWSLGGLKKLRFSLRADVYSGDDDPNDSDLNSFNPFFPKGKHISQLAASGLINQRDLHPRINLILDDHWSFTTSTLFIWRDSLDDGIYSIGSGLLRTGSTSRARYVGTQPELEVKYRFNRHLDLKGIFNYFRAGKFLKQSSNGSDITYLGSMFTFRF</sequence>
<evidence type="ECO:0000256" key="1">
    <source>
        <dbReference type="SAM" id="Phobius"/>
    </source>
</evidence>
<dbReference type="InterPro" id="IPR025388">
    <property type="entry name" value="Alginate_export_dom"/>
</dbReference>
<dbReference type="AlphaFoldDB" id="A0A381TD26"/>
<keyword evidence="1" id="KW-0472">Membrane</keyword>
<reference evidence="3" key="1">
    <citation type="submission" date="2018-05" db="EMBL/GenBank/DDBJ databases">
        <authorList>
            <person name="Lanie J.A."/>
            <person name="Ng W.-L."/>
            <person name="Kazmierczak K.M."/>
            <person name="Andrzejewski T.M."/>
            <person name="Davidsen T.M."/>
            <person name="Wayne K.J."/>
            <person name="Tettelin H."/>
            <person name="Glass J.I."/>
            <person name="Rusch D."/>
            <person name="Podicherti R."/>
            <person name="Tsui H.-C.T."/>
            <person name="Winkler M.E."/>
        </authorList>
    </citation>
    <scope>NUCLEOTIDE SEQUENCE</scope>
</reference>
<keyword evidence="1" id="KW-0812">Transmembrane</keyword>
<accession>A0A381TD26</accession>